<gene>
    <name evidence="2" type="ORF">GcC1_030037</name>
</gene>
<evidence type="ECO:0000313" key="3">
    <source>
        <dbReference type="Proteomes" id="UP000285405"/>
    </source>
</evidence>
<sequence length="65" mass="7372">MQVPSVTPDNALPSNTEIRSNVNEADTTHETCKSQPRQTKTAMLETRRSERIRKMSARNDDLINS</sequence>
<protein>
    <submittedName>
        <fullName evidence="2">Uncharacterized protein</fullName>
    </submittedName>
</protein>
<feature type="compositionally biased region" description="Polar residues" evidence="1">
    <location>
        <begin position="1"/>
        <end position="25"/>
    </location>
</feature>
<proteinExistence type="predicted"/>
<dbReference type="Proteomes" id="UP000285405">
    <property type="component" value="Unassembled WGS sequence"/>
</dbReference>
<reference evidence="2 3" key="1">
    <citation type="journal article" date="2018" name="BMC Genomics">
        <title>Comparative genome analyses reveal sequence features reflecting distinct modes of host-adaptation between dicot and monocot powdery mildew.</title>
        <authorList>
            <person name="Wu Y."/>
            <person name="Ma X."/>
            <person name="Pan Z."/>
            <person name="Kale S.D."/>
            <person name="Song Y."/>
            <person name="King H."/>
            <person name="Zhang Q."/>
            <person name="Presley C."/>
            <person name="Deng X."/>
            <person name="Wei C.I."/>
            <person name="Xiao S."/>
        </authorList>
    </citation>
    <scope>NUCLEOTIDE SEQUENCE [LARGE SCALE GENOMIC DNA]</scope>
    <source>
        <strain evidence="2">UCSC1</strain>
    </source>
</reference>
<dbReference type="EMBL" id="MCBR01003046">
    <property type="protein sequence ID" value="RKF81036.1"/>
    <property type="molecule type" value="Genomic_DNA"/>
</dbReference>
<organism evidence="2 3">
    <name type="scientific">Golovinomyces cichoracearum</name>
    <dbReference type="NCBI Taxonomy" id="62708"/>
    <lineage>
        <taxon>Eukaryota</taxon>
        <taxon>Fungi</taxon>
        <taxon>Dikarya</taxon>
        <taxon>Ascomycota</taxon>
        <taxon>Pezizomycotina</taxon>
        <taxon>Leotiomycetes</taxon>
        <taxon>Erysiphales</taxon>
        <taxon>Erysiphaceae</taxon>
        <taxon>Golovinomyces</taxon>
    </lineage>
</organism>
<feature type="non-terminal residue" evidence="2">
    <location>
        <position position="65"/>
    </location>
</feature>
<accession>A0A420J2K8</accession>
<evidence type="ECO:0000256" key="1">
    <source>
        <dbReference type="SAM" id="MobiDB-lite"/>
    </source>
</evidence>
<name>A0A420J2K8_9PEZI</name>
<feature type="region of interest" description="Disordered" evidence="1">
    <location>
        <begin position="1"/>
        <end position="65"/>
    </location>
</feature>
<evidence type="ECO:0000313" key="2">
    <source>
        <dbReference type="EMBL" id="RKF81036.1"/>
    </source>
</evidence>
<comment type="caution">
    <text evidence="2">The sequence shown here is derived from an EMBL/GenBank/DDBJ whole genome shotgun (WGS) entry which is preliminary data.</text>
</comment>
<dbReference type="AlphaFoldDB" id="A0A420J2K8"/>
<feature type="compositionally biased region" description="Basic and acidic residues" evidence="1">
    <location>
        <begin position="45"/>
        <end position="65"/>
    </location>
</feature>